<evidence type="ECO:0000256" key="2">
    <source>
        <dbReference type="ARBA" id="ARBA00005992"/>
    </source>
</evidence>
<feature type="region of interest" description="Disordered" evidence="8">
    <location>
        <begin position="21"/>
        <end position="59"/>
    </location>
</feature>
<protein>
    <recommendedName>
        <fullName evidence="10">L,D-TPase catalytic domain-containing protein</fullName>
    </recommendedName>
</protein>
<dbReference type="GO" id="GO:0016740">
    <property type="term" value="F:transferase activity"/>
    <property type="evidence" value="ECO:0007669"/>
    <property type="project" value="UniProtKB-KW"/>
</dbReference>
<evidence type="ECO:0000256" key="1">
    <source>
        <dbReference type="ARBA" id="ARBA00004752"/>
    </source>
</evidence>
<name>A0A0B8T162_9SPHI</name>
<evidence type="ECO:0000259" key="10">
    <source>
        <dbReference type="PROSITE" id="PS52029"/>
    </source>
</evidence>
<dbReference type="GO" id="GO:0004180">
    <property type="term" value="F:carboxypeptidase activity"/>
    <property type="evidence" value="ECO:0007669"/>
    <property type="project" value="UniProtKB-ARBA"/>
</dbReference>
<dbReference type="CDD" id="cd16913">
    <property type="entry name" value="YkuD_like"/>
    <property type="match status" value="1"/>
</dbReference>
<dbReference type="SUPFAM" id="SSF141523">
    <property type="entry name" value="L,D-transpeptidase catalytic domain-like"/>
    <property type="match status" value="1"/>
</dbReference>
<feature type="domain" description="L,D-TPase catalytic" evidence="10">
    <location>
        <begin position="209"/>
        <end position="345"/>
    </location>
</feature>
<dbReference type="PROSITE" id="PS51257">
    <property type="entry name" value="PROKAR_LIPOPROTEIN"/>
    <property type="match status" value="1"/>
</dbReference>
<dbReference type="OrthoDB" id="92744at2"/>
<dbReference type="AlphaFoldDB" id="A0A0B8T162"/>
<keyword evidence="5 7" id="KW-0573">Peptidoglycan synthesis</keyword>
<accession>A0A0B8T162</accession>
<evidence type="ECO:0000256" key="8">
    <source>
        <dbReference type="SAM" id="MobiDB-lite"/>
    </source>
</evidence>
<evidence type="ECO:0000313" key="12">
    <source>
        <dbReference type="Proteomes" id="UP000031802"/>
    </source>
</evidence>
<dbReference type="InterPro" id="IPR005490">
    <property type="entry name" value="LD_TPept_cat_dom"/>
</dbReference>
<dbReference type="GO" id="GO:0008360">
    <property type="term" value="P:regulation of cell shape"/>
    <property type="evidence" value="ECO:0007669"/>
    <property type="project" value="UniProtKB-UniRule"/>
</dbReference>
<evidence type="ECO:0000256" key="3">
    <source>
        <dbReference type="ARBA" id="ARBA00022679"/>
    </source>
</evidence>
<dbReference type="GO" id="GO:0009252">
    <property type="term" value="P:peptidoglycan biosynthetic process"/>
    <property type="evidence" value="ECO:0007669"/>
    <property type="project" value="UniProtKB-UniPathway"/>
</dbReference>
<reference evidence="11 12" key="2">
    <citation type="journal article" date="2015" name="PLoS ONE">
        <title>Whole-Genome Optical Mapping and Finished Genome Sequence of Sphingobacterium deserti sp. nov., a New Species Isolated from the Western Desert of China.</title>
        <authorList>
            <person name="Teng C."/>
            <person name="Zhou Z."/>
            <person name="Molnar I."/>
            <person name="Li X."/>
            <person name="Tang R."/>
            <person name="Chen M."/>
            <person name="Wang L."/>
            <person name="Su S."/>
            <person name="Zhang W."/>
            <person name="Lin M."/>
        </authorList>
    </citation>
    <scope>NUCLEOTIDE SEQUENCE [LARGE SCALE GENOMIC DNA]</scope>
    <source>
        <strain evidence="12">ACCC05744</strain>
    </source>
</reference>
<dbReference type="PATRIC" id="fig|1229276.3.peg.4027"/>
<evidence type="ECO:0000313" key="11">
    <source>
        <dbReference type="EMBL" id="KGE12398.1"/>
    </source>
</evidence>
<comment type="caution">
    <text evidence="11">The sequence shown here is derived from an EMBL/GenBank/DDBJ whole genome shotgun (WGS) entry which is preliminary data.</text>
</comment>
<keyword evidence="9" id="KW-0732">Signal</keyword>
<dbReference type="EMBL" id="JJMU01000072">
    <property type="protein sequence ID" value="KGE12398.1"/>
    <property type="molecule type" value="Genomic_DNA"/>
</dbReference>
<gene>
    <name evidence="11" type="ORF">DI53_3887</name>
</gene>
<dbReference type="eggNOG" id="COG1376">
    <property type="taxonomic scope" value="Bacteria"/>
</dbReference>
<evidence type="ECO:0000256" key="6">
    <source>
        <dbReference type="ARBA" id="ARBA00023316"/>
    </source>
</evidence>
<dbReference type="UniPathway" id="UPA00219"/>
<dbReference type="RefSeq" id="WP_037503643.1">
    <property type="nucleotide sequence ID" value="NZ_JJMU01000072.1"/>
</dbReference>
<comment type="pathway">
    <text evidence="1 7">Cell wall biogenesis; peptidoglycan biosynthesis.</text>
</comment>
<evidence type="ECO:0000256" key="5">
    <source>
        <dbReference type="ARBA" id="ARBA00022984"/>
    </source>
</evidence>
<organism evidence="11 12">
    <name type="scientific">Sphingobacterium deserti</name>
    <dbReference type="NCBI Taxonomy" id="1229276"/>
    <lineage>
        <taxon>Bacteria</taxon>
        <taxon>Pseudomonadati</taxon>
        <taxon>Bacteroidota</taxon>
        <taxon>Sphingobacteriia</taxon>
        <taxon>Sphingobacteriales</taxon>
        <taxon>Sphingobacteriaceae</taxon>
        <taxon>Sphingobacterium</taxon>
    </lineage>
</organism>
<dbReference type="InterPro" id="IPR038063">
    <property type="entry name" value="Transpep_catalytic_dom"/>
</dbReference>
<feature type="active site" description="Nucleophile" evidence="7">
    <location>
        <position position="320"/>
    </location>
</feature>
<feature type="signal peptide" evidence="9">
    <location>
        <begin position="1"/>
        <end position="18"/>
    </location>
</feature>
<keyword evidence="3" id="KW-0808">Transferase</keyword>
<feature type="compositionally biased region" description="Basic and acidic residues" evidence="8">
    <location>
        <begin position="26"/>
        <end position="59"/>
    </location>
</feature>
<dbReference type="Gene3D" id="2.40.440.10">
    <property type="entry name" value="L,D-transpeptidase catalytic domain-like"/>
    <property type="match status" value="1"/>
</dbReference>
<dbReference type="Pfam" id="PF03734">
    <property type="entry name" value="YkuD"/>
    <property type="match status" value="1"/>
</dbReference>
<evidence type="ECO:0000256" key="4">
    <source>
        <dbReference type="ARBA" id="ARBA00022960"/>
    </source>
</evidence>
<proteinExistence type="inferred from homology"/>
<dbReference type="PROSITE" id="PS52029">
    <property type="entry name" value="LD_TPASE"/>
    <property type="match status" value="1"/>
</dbReference>
<feature type="chain" id="PRO_5002138533" description="L,D-TPase catalytic domain-containing protein" evidence="9">
    <location>
        <begin position="19"/>
        <end position="346"/>
    </location>
</feature>
<dbReference type="STRING" id="1229276.DI53_3887"/>
<comment type="similarity">
    <text evidence="2">Belongs to the YkuD family.</text>
</comment>
<reference evidence="12" key="1">
    <citation type="submission" date="2014-04" db="EMBL/GenBank/DDBJ databases">
        <title>Whole-Genome optical mapping and complete genome sequence of Sphingobacterium deserti sp. nov., a new spaces isolated from desert in the west of China.</title>
        <authorList>
            <person name="Teng C."/>
            <person name="Zhou Z."/>
            <person name="Li X."/>
            <person name="Chen M."/>
            <person name="Lin M."/>
            <person name="Wang L."/>
            <person name="Su S."/>
            <person name="Zhang C."/>
            <person name="Zhang W."/>
        </authorList>
    </citation>
    <scope>NUCLEOTIDE SEQUENCE [LARGE SCALE GENOMIC DNA]</scope>
    <source>
        <strain evidence="12">ACCC05744</strain>
    </source>
</reference>
<feature type="active site" description="Proton donor/acceptor" evidence="7">
    <location>
        <position position="293"/>
    </location>
</feature>
<keyword evidence="6 7" id="KW-0961">Cell wall biogenesis/degradation</keyword>
<keyword evidence="12" id="KW-1185">Reference proteome</keyword>
<sequence length="346" mass="39516">MKLYSKFVFLTCSLAVIACNQPNNTKNEKPDPAEQRRIDSLETVKKAEEEAKKKPRTSEDIKLSKDLAYDKHTLEESYPYKDTNRVFQLDKIKEKLALVENFQRAPASYVVLQNHKNKNQEAPLVKKYKRNEYTRISDTLGNERYQSAPLYALGETERPSIYGRDGFLAKLRSSDTIPMVKIEGVSFEGTWETPKRYVKTIGDSVNFHHVVFVDVTNQNILTAERTGDCEWAIRSMNPATTGRHKPPYAQETPAGLYVVQEKKTKMYYYKDGTTNIEGYAPYASRFTNGAYVHGVPVNNPKGAIIEYSWSLGTTPRSHMCVRNASSHAKFVFDWAKKFNALVIVIE</sequence>
<keyword evidence="4 7" id="KW-0133">Cell shape</keyword>
<dbReference type="Proteomes" id="UP000031802">
    <property type="component" value="Unassembled WGS sequence"/>
</dbReference>
<evidence type="ECO:0000256" key="7">
    <source>
        <dbReference type="PROSITE-ProRule" id="PRU01373"/>
    </source>
</evidence>
<evidence type="ECO:0000256" key="9">
    <source>
        <dbReference type="SAM" id="SignalP"/>
    </source>
</evidence>
<dbReference type="GO" id="GO:0071555">
    <property type="term" value="P:cell wall organization"/>
    <property type="evidence" value="ECO:0007669"/>
    <property type="project" value="UniProtKB-UniRule"/>
</dbReference>